<feature type="domain" description="3-beta hydroxysteroid dehydrogenase/isomerase" evidence="3">
    <location>
        <begin position="55"/>
        <end position="131"/>
    </location>
</feature>
<reference evidence="4" key="2">
    <citation type="submission" date="2023-05" db="EMBL/GenBank/DDBJ databases">
        <authorList>
            <person name="Schelkunov M.I."/>
        </authorList>
    </citation>
    <scope>NUCLEOTIDE SEQUENCE</scope>
    <source>
        <strain evidence="4">Hsosn_3</strain>
        <tissue evidence="4">Leaf</tissue>
    </source>
</reference>
<organism evidence="4 5">
    <name type="scientific">Heracleum sosnowskyi</name>
    <dbReference type="NCBI Taxonomy" id="360622"/>
    <lineage>
        <taxon>Eukaryota</taxon>
        <taxon>Viridiplantae</taxon>
        <taxon>Streptophyta</taxon>
        <taxon>Embryophyta</taxon>
        <taxon>Tracheophyta</taxon>
        <taxon>Spermatophyta</taxon>
        <taxon>Magnoliopsida</taxon>
        <taxon>eudicotyledons</taxon>
        <taxon>Gunneridae</taxon>
        <taxon>Pentapetalae</taxon>
        <taxon>asterids</taxon>
        <taxon>campanulids</taxon>
        <taxon>Apiales</taxon>
        <taxon>Apiaceae</taxon>
        <taxon>Apioideae</taxon>
        <taxon>apioid superclade</taxon>
        <taxon>Tordylieae</taxon>
        <taxon>Tordyliinae</taxon>
        <taxon>Heracleum</taxon>
    </lineage>
</organism>
<dbReference type="PANTHER" id="PTHR10366:SF369">
    <property type="entry name" value="CINNAMOYL-COA REDUCTASE-LIKE PROTEIN"/>
    <property type="match status" value="1"/>
</dbReference>
<dbReference type="InterPro" id="IPR002225">
    <property type="entry name" value="3Beta_OHSteriod_DH/Estase"/>
</dbReference>
<evidence type="ECO:0000313" key="4">
    <source>
        <dbReference type="EMBL" id="KAK1354477.1"/>
    </source>
</evidence>
<dbReference type="GO" id="GO:0006694">
    <property type="term" value="P:steroid biosynthetic process"/>
    <property type="evidence" value="ECO:0007669"/>
    <property type="project" value="InterPro"/>
</dbReference>
<dbReference type="InterPro" id="IPR050425">
    <property type="entry name" value="NAD(P)_dehydrat-like"/>
</dbReference>
<dbReference type="SUPFAM" id="SSF51735">
    <property type="entry name" value="NAD(P)-binding Rossmann-fold domains"/>
    <property type="match status" value="1"/>
</dbReference>
<dbReference type="InterPro" id="IPR036291">
    <property type="entry name" value="NAD(P)-bd_dom_sf"/>
</dbReference>
<dbReference type="Pfam" id="PF01073">
    <property type="entry name" value="3Beta_HSD"/>
    <property type="match status" value="1"/>
</dbReference>
<dbReference type="Gene3D" id="3.40.50.720">
    <property type="entry name" value="NAD(P)-binding Rossmann-like Domain"/>
    <property type="match status" value="1"/>
</dbReference>
<proteinExistence type="predicted"/>
<accession>A0AAD8GUC6</accession>
<dbReference type="AlphaFoldDB" id="A0AAD8GUC6"/>
<evidence type="ECO:0000256" key="1">
    <source>
        <dbReference type="ARBA" id="ARBA00022857"/>
    </source>
</evidence>
<keyword evidence="2" id="KW-0560">Oxidoreductase</keyword>
<gene>
    <name evidence="4" type="ORF">POM88_047733</name>
</gene>
<dbReference type="PANTHER" id="PTHR10366">
    <property type="entry name" value="NAD DEPENDENT EPIMERASE/DEHYDRATASE"/>
    <property type="match status" value="1"/>
</dbReference>
<protein>
    <recommendedName>
        <fullName evidence="3">3-beta hydroxysteroid dehydrogenase/isomerase domain-containing protein</fullName>
    </recommendedName>
</protein>
<keyword evidence="1" id="KW-0521">NADP</keyword>
<dbReference type="Proteomes" id="UP001237642">
    <property type="component" value="Unassembled WGS sequence"/>
</dbReference>
<name>A0AAD8GUC6_9APIA</name>
<dbReference type="GO" id="GO:0016616">
    <property type="term" value="F:oxidoreductase activity, acting on the CH-OH group of donors, NAD or NADP as acceptor"/>
    <property type="evidence" value="ECO:0007669"/>
    <property type="project" value="InterPro"/>
</dbReference>
<comment type="caution">
    <text evidence="4">The sequence shown here is derived from an EMBL/GenBank/DDBJ whole genome shotgun (WGS) entry which is preliminary data.</text>
</comment>
<sequence>MLLSRISMMKKKQSISSTMTPLLKLFPEFLNLTNKRCGTTPSPRFSCNVDRVDDPEKELLEPAIKGTKNVLMAAKELGVRRVVITSSMLAIIPSPYWPADVVKNEDCWTDVESCKQKELWYSASKTLAEKAAWEFAKEKVILRLLQGSTETYEDLFIGSFPSLPKDTNPVLLRSTDASKKLMDFGLQFTLIEQIIKDSVESLKSKVYSCPEKEKRLKNTNKYEDKCYDRTKLKHQCLS</sequence>
<evidence type="ECO:0000259" key="3">
    <source>
        <dbReference type="Pfam" id="PF01073"/>
    </source>
</evidence>
<keyword evidence="5" id="KW-1185">Reference proteome</keyword>
<dbReference type="EMBL" id="JAUIZM010000011">
    <property type="protein sequence ID" value="KAK1354477.1"/>
    <property type="molecule type" value="Genomic_DNA"/>
</dbReference>
<evidence type="ECO:0000256" key="2">
    <source>
        <dbReference type="ARBA" id="ARBA00023002"/>
    </source>
</evidence>
<reference evidence="4" key="1">
    <citation type="submission" date="2023-02" db="EMBL/GenBank/DDBJ databases">
        <title>Genome of toxic invasive species Heracleum sosnowskyi carries increased number of genes despite the absence of recent whole-genome duplications.</title>
        <authorList>
            <person name="Schelkunov M."/>
            <person name="Shtratnikova V."/>
            <person name="Makarenko M."/>
            <person name="Klepikova A."/>
            <person name="Omelchenko D."/>
            <person name="Novikova G."/>
            <person name="Obukhova E."/>
            <person name="Bogdanov V."/>
            <person name="Penin A."/>
            <person name="Logacheva M."/>
        </authorList>
    </citation>
    <scope>NUCLEOTIDE SEQUENCE</scope>
    <source>
        <strain evidence="4">Hsosn_3</strain>
        <tissue evidence="4">Leaf</tissue>
    </source>
</reference>
<evidence type="ECO:0000313" key="5">
    <source>
        <dbReference type="Proteomes" id="UP001237642"/>
    </source>
</evidence>